<feature type="transmembrane region" description="Helical" evidence="9">
    <location>
        <begin position="347"/>
        <end position="371"/>
    </location>
</feature>
<evidence type="ECO:0000256" key="5">
    <source>
        <dbReference type="ARBA" id="ARBA00022692"/>
    </source>
</evidence>
<gene>
    <name evidence="11" type="ORF">FD09_GL000677</name>
</gene>
<accession>A0A0R1MSL1</accession>
<keyword evidence="6 9" id="KW-1133">Transmembrane helix</keyword>
<dbReference type="STRING" id="1423792.FD09_GL000677"/>
<evidence type="ECO:0000256" key="7">
    <source>
        <dbReference type="ARBA" id="ARBA00023136"/>
    </source>
</evidence>
<name>A0A0R1MSL1_9LACO</name>
<evidence type="ECO:0000256" key="8">
    <source>
        <dbReference type="PIRNR" id="PIRNR006351"/>
    </source>
</evidence>
<evidence type="ECO:0000313" key="11">
    <source>
        <dbReference type="EMBL" id="KRL11309.1"/>
    </source>
</evidence>
<dbReference type="NCBIfam" id="TIGR00410">
    <property type="entry name" value="lacE"/>
    <property type="match status" value="1"/>
</dbReference>
<dbReference type="InterPro" id="IPR004796">
    <property type="entry name" value="PTS_IIC_cello"/>
</dbReference>
<feature type="transmembrane region" description="Helical" evidence="9">
    <location>
        <begin position="103"/>
        <end position="120"/>
    </location>
</feature>
<dbReference type="RefSeq" id="WP_420806859.1">
    <property type="nucleotide sequence ID" value="NZ_AZEC01000012.1"/>
</dbReference>
<dbReference type="GO" id="GO:0008982">
    <property type="term" value="F:protein-N(PI)-phosphohistidine-sugar phosphotransferase activity"/>
    <property type="evidence" value="ECO:0007669"/>
    <property type="project" value="UniProtKB-UniRule"/>
</dbReference>
<dbReference type="Pfam" id="PF02378">
    <property type="entry name" value="PTS_EIIC"/>
    <property type="match status" value="1"/>
</dbReference>
<evidence type="ECO:0000256" key="4">
    <source>
        <dbReference type="ARBA" id="ARBA00022597"/>
    </source>
</evidence>
<keyword evidence="5 9" id="KW-0812">Transmembrane</keyword>
<feature type="transmembrane region" description="Helical" evidence="9">
    <location>
        <begin position="140"/>
        <end position="162"/>
    </location>
</feature>
<feature type="transmembrane region" description="Helical" evidence="9">
    <location>
        <begin position="321"/>
        <end position="341"/>
    </location>
</feature>
<comment type="subcellular location">
    <subcellularLocation>
        <location evidence="1">Cell membrane</location>
        <topology evidence="1">Multi-pass membrane protein</topology>
    </subcellularLocation>
</comment>
<feature type="transmembrane region" description="Helical" evidence="9">
    <location>
        <begin position="290"/>
        <end position="309"/>
    </location>
</feature>
<evidence type="ECO:0000256" key="6">
    <source>
        <dbReference type="ARBA" id="ARBA00022989"/>
    </source>
</evidence>
<feature type="transmembrane region" description="Helical" evidence="9">
    <location>
        <begin position="71"/>
        <end position="91"/>
    </location>
</feature>
<dbReference type="GO" id="GO:1901264">
    <property type="term" value="P:carbohydrate derivative transport"/>
    <property type="evidence" value="ECO:0007669"/>
    <property type="project" value="TreeGrafter"/>
</dbReference>
<organism evidence="11 12">
    <name type="scientific">Schleiferilactobacillus perolens DSM 12744</name>
    <dbReference type="NCBI Taxonomy" id="1423792"/>
    <lineage>
        <taxon>Bacteria</taxon>
        <taxon>Bacillati</taxon>
        <taxon>Bacillota</taxon>
        <taxon>Bacilli</taxon>
        <taxon>Lactobacillales</taxon>
        <taxon>Lactobacillaceae</taxon>
        <taxon>Schleiferilactobacillus</taxon>
    </lineage>
</organism>
<feature type="transmembrane region" description="Helical" evidence="9">
    <location>
        <begin position="227"/>
        <end position="249"/>
    </location>
</feature>
<dbReference type="PIRSF" id="PIRSF006351">
    <property type="entry name" value="PTS_EIIC-Cellobiose"/>
    <property type="match status" value="1"/>
</dbReference>
<dbReference type="EMBL" id="AZEC01000012">
    <property type="protein sequence ID" value="KRL11309.1"/>
    <property type="molecule type" value="Genomic_DNA"/>
</dbReference>
<keyword evidence="7 8" id="KW-0472">Membrane</keyword>
<evidence type="ECO:0000256" key="3">
    <source>
        <dbReference type="ARBA" id="ARBA00022475"/>
    </source>
</evidence>
<dbReference type="PANTHER" id="PTHR33989:SF11">
    <property type="entry name" value="LICHENAN PERMEASE IIC COMPONENT"/>
    <property type="match status" value="1"/>
</dbReference>
<dbReference type="InterPro" id="IPR004501">
    <property type="entry name" value="PTS_EIIC_3"/>
</dbReference>
<keyword evidence="3 8" id="KW-1003">Cell membrane</keyword>
<dbReference type="InterPro" id="IPR003352">
    <property type="entry name" value="PTS_EIIC"/>
</dbReference>
<proteinExistence type="predicted"/>
<keyword evidence="12" id="KW-1185">Reference proteome</keyword>
<protein>
    <recommendedName>
        <fullName evidence="8">Permease IIC component</fullName>
    </recommendedName>
</protein>
<evidence type="ECO:0000259" key="10">
    <source>
        <dbReference type="PROSITE" id="PS51105"/>
    </source>
</evidence>
<feature type="transmembrane region" description="Helical" evidence="9">
    <location>
        <begin position="174"/>
        <end position="197"/>
    </location>
</feature>
<dbReference type="GO" id="GO:0009401">
    <property type="term" value="P:phosphoenolpyruvate-dependent sugar phosphotransferase system"/>
    <property type="evidence" value="ECO:0007669"/>
    <property type="project" value="InterPro"/>
</dbReference>
<sequence length="438" mass="48258">MLHLFDMLSAKLLPIANKIGSQRHLQAIRNGLISILPLTIVGSFFTILLNLPVSGYSDFIAPYLSALDVPFRFTVGLMSVYAAYTIGAYLASSYKLDKVTGGILAMLATLLMIVPVNIAKGTDVTGKAVEAGRYIPLTPLGSQGLFGAIIASLVAVEVYRFCKVHKLEIKMPNGVPPVVGESFAALLPTLLVVLLFWIPRHFFNININAFLTTLISPLKGFLTGNNLLGGIVTQFFICLFWIMGIHGHAVMGPIIRPFWDQAILENAELFQNGMSAFKLPNMFTEQFFQWYAQMGGTGATLALVVLFLFSKSQYLKQLGRLSILPGIFNINEPIIFGAPIVMNPILAIPFVLVPIVNTIIIYVVTAIGWMPRMMMKPPFSIPAPIGALLTTNWNWFACLMVFVCFAVSLAIYYPFFRAFEKTQIAQEGSLEDQAIETK</sequence>
<keyword evidence="2 8" id="KW-0813">Transport</keyword>
<comment type="caution">
    <text evidence="11">The sequence shown here is derived from an EMBL/GenBank/DDBJ whole genome shotgun (WGS) entry which is preliminary data.</text>
</comment>
<dbReference type="AlphaFoldDB" id="A0A0R1MSL1"/>
<dbReference type="PANTHER" id="PTHR33989">
    <property type="match status" value="1"/>
</dbReference>
<evidence type="ECO:0000313" key="12">
    <source>
        <dbReference type="Proteomes" id="UP000051330"/>
    </source>
</evidence>
<dbReference type="PATRIC" id="fig|1423792.3.peg.692"/>
<dbReference type="PROSITE" id="PS51105">
    <property type="entry name" value="PTS_EIIC_TYPE_3"/>
    <property type="match status" value="1"/>
</dbReference>
<feature type="transmembrane region" description="Helical" evidence="9">
    <location>
        <begin position="31"/>
        <end position="51"/>
    </location>
</feature>
<feature type="transmembrane region" description="Helical" evidence="9">
    <location>
        <begin position="392"/>
        <end position="413"/>
    </location>
</feature>
<dbReference type="Proteomes" id="UP000051330">
    <property type="component" value="Unassembled WGS sequence"/>
</dbReference>
<evidence type="ECO:0000256" key="1">
    <source>
        <dbReference type="ARBA" id="ARBA00004651"/>
    </source>
</evidence>
<dbReference type="InterPro" id="IPR051088">
    <property type="entry name" value="PTS_Sugar-EIIC/EIIB"/>
</dbReference>
<feature type="domain" description="PTS EIIC type-3" evidence="10">
    <location>
        <begin position="8"/>
        <end position="415"/>
    </location>
</feature>
<dbReference type="GO" id="GO:0005886">
    <property type="term" value="C:plasma membrane"/>
    <property type="evidence" value="ECO:0007669"/>
    <property type="project" value="UniProtKB-SubCell"/>
</dbReference>
<evidence type="ECO:0000256" key="9">
    <source>
        <dbReference type="SAM" id="Phobius"/>
    </source>
</evidence>
<comment type="function">
    <text evidence="8">The phosphoenolpyruvate-dependent sugar phosphotransferase system (PTS), a major carbohydrate active -transport system, catalyzes the phosphorylation of incoming sugar substrates concomitant with their translocation across the cell membrane.</text>
</comment>
<evidence type="ECO:0000256" key="2">
    <source>
        <dbReference type="ARBA" id="ARBA00022448"/>
    </source>
</evidence>
<reference evidence="11 12" key="1">
    <citation type="journal article" date="2015" name="Genome Announc.">
        <title>Expanding the biotechnology potential of lactobacilli through comparative genomics of 213 strains and associated genera.</title>
        <authorList>
            <person name="Sun Z."/>
            <person name="Harris H.M."/>
            <person name="McCann A."/>
            <person name="Guo C."/>
            <person name="Argimon S."/>
            <person name="Zhang W."/>
            <person name="Yang X."/>
            <person name="Jeffery I.B."/>
            <person name="Cooney J.C."/>
            <person name="Kagawa T.F."/>
            <person name="Liu W."/>
            <person name="Song Y."/>
            <person name="Salvetti E."/>
            <person name="Wrobel A."/>
            <person name="Rasinkangas P."/>
            <person name="Parkhill J."/>
            <person name="Rea M.C."/>
            <person name="O'Sullivan O."/>
            <person name="Ritari J."/>
            <person name="Douillard F.P."/>
            <person name="Paul Ross R."/>
            <person name="Yang R."/>
            <person name="Briner A.E."/>
            <person name="Felis G.E."/>
            <person name="de Vos W.M."/>
            <person name="Barrangou R."/>
            <person name="Klaenhammer T.R."/>
            <person name="Caufield P.W."/>
            <person name="Cui Y."/>
            <person name="Zhang H."/>
            <person name="O'Toole P.W."/>
        </authorList>
    </citation>
    <scope>NUCLEOTIDE SEQUENCE [LARGE SCALE GENOMIC DNA]</scope>
    <source>
        <strain evidence="11 12">DSM 12744</strain>
    </source>
</reference>
<keyword evidence="4 8" id="KW-0762">Sugar transport</keyword>